<proteinExistence type="predicted"/>
<organism evidence="3 4">
    <name type="scientific">Gibberella nygamai</name>
    <name type="common">Bean root rot disease fungus</name>
    <name type="synonym">Fusarium nygamai</name>
    <dbReference type="NCBI Taxonomy" id="42673"/>
    <lineage>
        <taxon>Eukaryota</taxon>
        <taxon>Fungi</taxon>
        <taxon>Dikarya</taxon>
        <taxon>Ascomycota</taxon>
        <taxon>Pezizomycotina</taxon>
        <taxon>Sordariomycetes</taxon>
        <taxon>Hypocreomycetidae</taxon>
        <taxon>Hypocreales</taxon>
        <taxon>Nectriaceae</taxon>
        <taxon>Fusarium</taxon>
        <taxon>Fusarium fujikuroi species complex</taxon>
    </lineage>
</organism>
<evidence type="ECO:0000313" key="3">
    <source>
        <dbReference type="EMBL" id="PNP73866.1"/>
    </source>
</evidence>
<accession>A0A2K0VV07</accession>
<feature type="region of interest" description="Disordered" evidence="2">
    <location>
        <begin position="207"/>
        <end position="302"/>
    </location>
</feature>
<dbReference type="EMBL" id="MTQA01000241">
    <property type="protein sequence ID" value="PNP73866.1"/>
    <property type="molecule type" value="Genomic_DNA"/>
</dbReference>
<dbReference type="AlphaFoldDB" id="A0A2K0VV07"/>
<sequence>MDDPSRLQSGGNVPVAHPYAQSSFTQGARPADDPEKVRLRAELAAYQVMEGRVKASEKQREREEQIRKETEAAFQRKMEEIQKAREEAKKEIEKVKREAEAAAWERAQTAKREQEAKAAEQERQAKIMESEIRIKIEMERKAEEAEKRAREKLEHEMELRLHEKIKGKMDDFMELAKQRFLTIEGPNSHQRAARWTENHDSLDYNEHQDQQMKQQVLPPSQPQSNREYPRERHTHSSLLSSPYHRTDGSTSIADRSHSGRPPSVPVAPGQSFYDDEPGYQGSSFYYDQGPPFHPHTAPPPRGQTGYMPAEYHPWHPSVPDYTRRHVSRPPNLAEELAFAFSEILRNWNLNDQMTGSMIDERPSFPYPPSEGQASVDPRNYCFPADRASAFESHREWRECGHRQYWAQHFDEAEQRLDPRTQTFHRPFPSPNTAPQPQQPSAHSIVDGDSDSDSDQASAYETPPESQAGDMMIGGETAHGQTLAAIAPVPRSQTVESIPRRRVALDNDGSRTDVNSSLEDTFRETKVAKQLSAATSHMNLRGNLPENGFAPGGKHPPVKRGISEYLITDNMEQCELESLD</sequence>
<evidence type="ECO:0000313" key="4">
    <source>
        <dbReference type="Proteomes" id="UP000236664"/>
    </source>
</evidence>
<gene>
    <name evidence="3" type="ORF">FNYG_12825</name>
</gene>
<feature type="coiled-coil region" evidence="1">
    <location>
        <begin position="53"/>
        <end position="156"/>
    </location>
</feature>
<feature type="compositionally biased region" description="Pro residues" evidence="2">
    <location>
        <begin position="291"/>
        <end position="301"/>
    </location>
</feature>
<protein>
    <submittedName>
        <fullName evidence="3">Uncharacterized protein</fullName>
    </submittedName>
</protein>
<keyword evidence="1" id="KW-0175">Coiled coil</keyword>
<evidence type="ECO:0000256" key="1">
    <source>
        <dbReference type="SAM" id="Coils"/>
    </source>
</evidence>
<feature type="region of interest" description="Disordered" evidence="2">
    <location>
        <begin position="421"/>
        <end position="472"/>
    </location>
</feature>
<feature type="region of interest" description="Disordered" evidence="2">
    <location>
        <begin position="1"/>
        <end position="35"/>
    </location>
</feature>
<feature type="compositionally biased region" description="Polar residues" evidence="2">
    <location>
        <begin position="211"/>
        <end position="226"/>
    </location>
</feature>
<comment type="caution">
    <text evidence="3">The sequence shown here is derived from an EMBL/GenBank/DDBJ whole genome shotgun (WGS) entry which is preliminary data.</text>
</comment>
<dbReference type="Proteomes" id="UP000236664">
    <property type="component" value="Unassembled WGS sequence"/>
</dbReference>
<keyword evidence="4" id="KW-1185">Reference proteome</keyword>
<evidence type="ECO:0000256" key="2">
    <source>
        <dbReference type="SAM" id="MobiDB-lite"/>
    </source>
</evidence>
<dbReference type="STRING" id="42673.A0A2K0VV07"/>
<dbReference type="OrthoDB" id="5101876at2759"/>
<feature type="compositionally biased region" description="Pro residues" evidence="2">
    <location>
        <begin position="427"/>
        <end position="437"/>
    </location>
</feature>
<reference evidence="3 4" key="1">
    <citation type="submission" date="2017-06" db="EMBL/GenBank/DDBJ databases">
        <title>Genome of Fusarium nygamai isolate CS10214.</title>
        <authorList>
            <person name="Gardiner D.M."/>
            <person name="Obanor F."/>
            <person name="Kazan K."/>
        </authorList>
    </citation>
    <scope>NUCLEOTIDE SEQUENCE [LARGE SCALE GENOMIC DNA]</scope>
    <source>
        <strain evidence="3 4">CS10214</strain>
    </source>
</reference>
<feature type="compositionally biased region" description="Polar residues" evidence="2">
    <location>
        <begin position="1"/>
        <end position="11"/>
    </location>
</feature>
<name>A0A2K0VV07_GIBNY</name>